<dbReference type="Pfam" id="PF04229">
    <property type="entry name" value="GrpB"/>
    <property type="match status" value="1"/>
</dbReference>
<accession>A0ABS3UT21</accession>
<name>A0ABS3UT21_9ACTN</name>
<evidence type="ECO:0000313" key="2">
    <source>
        <dbReference type="Proteomes" id="UP000679690"/>
    </source>
</evidence>
<dbReference type="EMBL" id="JAGFNS010000023">
    <property type="protein sequence ID" value="MBO3741736.1"/>
    <property type="molecule type" value="Genomic_DNA"/>
</dbReference>
<protein>
    <submittedName>
        <fullName evidence="1">GrpB family protein</fullName>
    </submittedName>
</protein>
<dbReference type="Gene3D" id="3.30.460.10">
    <property type="entry name" value="Beta Polymerase, domain 2"/>
    <property type="match status" value="1"/>
</dbReference>
<reference evidence="1 2" key="1">
    <citation type="submission" date="2021-03" db="EMBL/GenBank/DDBJ databases">
        <title>Actinoplanes flavus sp. nov., a novel actinomycete isolated from Coconut Palm rhizosphere soil.</title>
        <authorList>
            <person name="Luo X."/>
        </authorList>
    </citation>
    <scope>NUCLEOTIDE SEQUENCE [LARGE SCALE GENOMIC DNA]</scope>
    <source>
        <strain evidence="1 2">NEAU-H7</strain>
    </source>
</reference>
<evidence type="ECO:0000313" key="1">
    <source>
        <dbReference type="EMBL" id="MBO3741736.1"/>
    </source>
</evidence>
<dbReference type="PANTHER" id="PTHR34822:SF1">
    <property type="entry name" value="GRPB FAMILY PROTEIN"/>
    <property type="match status" value="1"/>
</dbReference>
<dbReference type="Pfam" id="PF18143">
    <property type="entry name" value="HAD_SAK_2"/>
    <property type="match status" value="1"/>
</dbReference>
<dbReference type="InterPro" id="IPR007344">
    <property type="entry name" value="GrpB/CoaE"/>
</dbReference>
<keyword evidence="2" id="KW-1185">Reference proteome</keyword>
<organism evidence="1 2">
    <name type="scientific">Actinoplanes flavus</name>
    <dbReference type="NCBI Taxonomy" id="2820290"/>
    <lineage>
        <taxon>Bacteria</taxon>
        <taxon>Bacillati</taxon>
        <taxon>Actinomycetota</taxon>
        <taxon>Actinomycetes</taxon>
        <taxon>Micromonosporales</taxon>
        <taxon>Micromonosporaceae</taxon>
        <taxon>Actinoplanes</taxon>
    </lineage>
</organism>
<gene>
    <name evidence="1" type="ORF">J5X75_29930</name>
</gene>
<sequence length="375" mass="41989">MSPGRCPEKHSITPLPDRVPQVTDRPLIFLDVDGPLIPFRPRPGSADTPAGDWLHRLDPADGRRLLALDATLVWATTWMETANDLVAPRIGLPALPVVAFPDDDRVSGNGLHWKTATLTQWAGGRPFVWLDDELTDTDRDFVADHHPGPALLHRVDPFTGLTDDDLTQVHQWLRTARPRRTPPMPPPSVRLTPAELAHRTVGPRTGDIPVKPITIHAYDPSWPARFTREQARVRAALGTRVLALDHVGSTAVPGLPAKNRIDIDLIVADPADEDTYVSDLTAAGYRLRTREPHWYEHRCLWTANHDVNLHVFGPDCDEHLRHLIFRDWLRTHPADRDLYAAHKFEAAARHPNSASAYVHAKGAVIREILHRAGLR</sequence>
<dbReference type="PANTHER" id="PTHR34822">
    <property type="entry name" value="GRPB DOMAIN PROTEIN (AFU_ORTHOLOGUE AFUA_1G01530)"/>
    <property type="match status" value="1"/>
</dbReference>
<dbReference type="InterPro" id="IPR043519">
    <property type="entry name" value="NT_sf"/>
</dbReference>
<proteinExistence type="predicted"/>
<comment type="caution">
    <text evidence="1">The sequence shown here is derived from an EMBL/GenBank/DDBJ whole genome shotgun (WGS) entry which is preliminary data.</text>
</comment>
<dbReference type="SUPFAM" id="SSF81301">
    <property type="entry name" value="Nucleotidyltransferase"/>
    <property type="match status" value="1"/>
</dbReference>
<dbReference type="Proteomes" id="UP000679690">
    <property type="component" value="Unassembled WGS sequence"/>
</dbReference>